<keyword evidence="10" id="KW-1185">Reference proteome</keyword>
<dbReference type="Pfam" id="PF00015">
    <property type="entry name" value="MCPsignal"/>
    <property type="match status" value="1"/>
</dbReference>
<dbReference type="RefSeq" id="WP_110572711.1">
    <property type="nucleotide sequence ID" value="NZ_QKLW01000001.1"/>
</dbReference>
<gene>
    <name evidence="9" type="ORF">DFP75_101962</name>
</gene>
<dbReference type="Gene3D" id="1.10.287.950">
    <property type="entry name" value="Methyl-accepting chemotaxis protein"/>
    <property type="match status" value="1"/>
</dbReference>
<accession>A0A318VB02</accession>
<dbReference type="SMART" id="SM00304">
    <property type="entry name" value="HAMP"/>
    <property type="match status" value="2"/>
</dbReference>
<evidence type="ECO:0000256" key="6">
    <source>
        <dbReference type="SAM" id="Phobius"/>
    </source>
</evidence>
<comment type="caution">
    <text evidence="9">The sequence shown here is derived from an EMBL/GenBank/DDBJ whole genome shotgun (WGS) entry which is preliminary data.</text>
</comment>
<evidence type="ECO:0000259" key="8">
    <source>
        <dbReference type="PROSITE" id="PS50885"/>
    </source>
</evidence>
<evidence type="ECO:0000256" key="5">
    <source>
        <dbReference type="SAM" id="Coils"/>
    </source>
</evidence>
<evidence type="ECO:0000313" key="10">
    <source>
        <dbReference type="Proteomes" id="UP000247551"/>
    </source>
</evidence>
<dbReference type="CDD" id="cd06225">
    <property type="entry name" value="HAMP"/>
    <property type="match status" value="1"/>
</dbReference>
<dbReference type="PANTHER" id="PTHR32089:SF120">
    <property type="entry name" value="METHYL-ACCEPTING CHEMOTAXIS PROTEIN TLPQ"/>
    <property type="match status" value="1"/>
</dbReference>
<feature type="transmembrane region" description="Helical" evidence="6">
    <location>
        <begin position="20"/>
        <end position="40"/>
    </location>
</feature>
<dbReference type="GO" id="GO:0006935">
    <property type="term" value="P:chemotaxis"/>
    <property type="evidence" value="ECO:0007669"/>
    <property type="project" value="InterPro"/>
</dbReference>
<dbReference type="PANTHER" id="PTHR32089">
    <property type="entry name" value="METHYL-ACCEPTING CHEMOTAXIS PROTEIN MCPB"/>
    <property type="match status" value="1"/>
</dbReference>
<feature type="domain" description="Methyl-accepting transducer" evidence="7">
    <location>
        <begin position="360"/>
        <end position="596"/>
    </location>
</feature>
<organism evidence="9 10">
    <name type="scientific">Marinomonas alcarazii</name>
    <dbReference type="NCBI Taxonomy" id="491949"/>
    <lineage>
        <taxon>Bacteria</taxon>
        <taxon>Pseudomonadati</taxon>
        <taxon>Pseudomonadota</taxon>
        <taxon>Gammaproteobacteria</taxon>
        <taxon>Oceanospirillales</taxon>
        <taxon>Oceanospirillaceae</taxon>
        <taxon>Marinomonas</taxon>
    </lineage>
</organism>
<keyword evidence="6" id="KW-0812">Transmembrane</keyword>
<keyword evidence="5" id="KW-0175">Coiled coil</keyword>
<dbReference type="PROSITE" id="PS50111">
    <property type="entry name" value="CHEMOTAXIS_TRANSDUC_2"/>
    <property type="match status" value="1"/>
</dbReference>
<dbReference type="GO" id="GO:0007165">
    <property type="term" value="P:signal transduction"/>
    <property type="evidence" value="ECO:0007669"/>
    <property type="project" value="UniProtKB-KW"/>
</dbReference>
<dbReference type="EMBL" id="QKLW01000001">
    <property type="protein sequence ID" value="PYF84911.1"/>
    <property type="molecule type" value="Genomic_DNA"/>
</dbReference>
<dbReference type="Proteomes" id="UP000247551">
    <property type="component" value="Unassembled WGS sequence"/>
</dbReference>
<dbReference type="SUPFAM" id="SSF58104">
    <property type="entry name" value="Methyl-accepting chemotaxis protein (MCP) signaling domain"/>
    <property type="match status" value="1"/>
</dbReference>
<dbReference type="CDD" id="cd11386">
    <property type="entry name" value="MCP_signal"/>
    <property type="match status" value="1"/>
</dbReference>
<evidence type="ECO:0000256" key="4">
    <source>
        <dbReference type="PROSITE-ProRule" id="PRU00284"/>
    </source>
</evidence>
<dbReference type="Pfam" id="PF00672">
    <property type="entry name" value="HAMP"/>
    <property type="match status" value="1"/>
</dbReference>
<dbReference type="SMART" id="SM01358">
    <property type="entry name" value="HBM"/>
    <property type="match status" value="1"/>
</dbReference>
<dbReference type="InterPro" id="IPR004089">
    <property type="entry name" value="MCPsignal_dom"/>
</dbReference>
<dbReference type="InterPro" id="IPR004090">
    <property type="entry name" value="Chemotax_Me-accpt_rcpt"/>
</dbReference>
<comment type="subcellular location">
    <subcellularLocation>
        <location evidence="1">Membrane</location>
    </subcellularLocation>
</comment>
<dbReference type="PROSITE" id="PS50885">
    <property type="entry name" value="HAMP"/>
    <property type="match status" value="1"/>
</dbReference>
<evidence type="ECO:0000313" key="9">
    <source>
        <dbReference type="EMBL" id="PYF84911.1"/>
    </source>
</evidence>
<dbReference type="AlphaFoldDB" id="A0A318VB02"/>
<reference evidence="9 10" key="1">
    <citation type="submission" date="2018-06" db="EMBL/GenBank/DDBJ databases">
        <title>Genomic Encyclopedia of Type Strains, Phase III (KMG-III): the genomes of soil and plant-associated and newly described type strains.</title>
        <authorList>
            <person name="Whitman W."/>
        </authorList>
    </citation>
    <scope>NUCLEOTIDE SEQUENCE [LARGE SCALE GENOMIC DNA]</scope>
    <source>
        <strain evidence="9 10">CECT 7730</strain>
    </source>
</reference>
<keyword evidence="6" id="KW-0472">Membrane</keyword>
<evidence type="ECO:0000256" key="1">
    <source>
        <dbReference type="ARBA" id="ARBA00004370"/>
    </source>
</evidence>
<evidence type="ECO:0000259" key="7">
    <source>
        <dbReference type="PROSITE" id="PS50111"/>
    </source>
</evidence>
<feature type="coiled-coil region" evidence="5">
    <location>
        <begin position="105"/>
        <end position="132"/>
    </location>
</feature>
<feature type="domain" description="HAMP" evidence="8">
    <location>
        <begin position="303"/>
        <end position="355"/>
    </location>
</feature>
<proteinExistence type="inferred from homology"/>
<dbReference type="PRINTS" id="PR00260">
    <property type="entry name" value="CHEMTRNSDUCR"/>
</dbReference>
<keyword evidence="2 4" id="KW-0807">Transducer</keyword>
<comment type="similarity">
    <text evidence="3">Belongs to the methyl-accepting chemotaxis (MCP) protein family.</text>
</comment>
<sequence>MKIFLENRLIGTKLGLGFGSVLLLALVVGMVGIYGVNTLLNRADKVRLSNDLSNSVANMQIARARFADSGSTEDKNQLISRIETLTSLLKTSDTLYDGADVKDLINQTKQNVLEYQKALTNLTNALKKWEDIDNDANTLLSNLFNQYAQTIQALRQQNDVQNMNTALDASNSWYALTSEINSHVAKKENIPVELVTTRFQAVVNKTKNLQLSSDLQNRQQTILSLLSQYEELGKKNPAVNSELVRAQEKLMSLSSSMSDKIDSITALQEQKSKKDGERVSTLLITVTVIAILMGIFFALLIRHLIVNPMNEVKAAVEKIANGDLTQTLKTDRKDELGQLYNDIGAMSRTLNKLISEVVTGVLNLSSTSAQLETISKQGQAMMQSQKDETDQVATAINEMSSTVAEVARNAETAAEATTKTDHIVNQGNLKVSDTARSIESLASDLNITSTAMEQLKTRTDNVGNVLEVIKAVAEQTNLLALNAAIEAARAGEAGRGFAVVADEVRGLASRTQSSAKEIEDLIVELQNGAQESLDKMLISRDLSTKNAEQAKEVLELFANISEQVGYVQDMNNQIATAAEEQSQVSDEINRSVENVRQLADQTAEGSIESVSAVSNLRALSHQLKSLTDRFKI</sequence>
<dbReference type="InterPro" id="IPR003660">
    <property type="entry name" value="HAMP_dom"/>
</dbReference>
<dbReference type="GO" id="GO:0004888">
    <property type="term" value="F:transmembrane signaling receptor activity"/>
    <property type="evidence" value="ECO:0007669"/>
    <property type="project" value="InterPro"/>
</dbReference>
<dbReference type="InterPro" id="IPR032255">
    <property type="entry name" value="HBM"/>
</dbReference>
<feature type="transmembrane region" description="Helical" evidence="6">
    <location>
        <begin position="279"/>
        <end position="301"/>
    </location>
</feature>
<evidence type="ECO:0000256" key="2">
    <source>
        <dbReference type="ARBA" id="ARBA00023224"/>
    </source>
</evidence>
<evidence type="ECO:0000256" key="3">
    <source>
        <dbReference type="ARBA" id="ARBA00029447"/>
    </source>
</evidence>
<dbReference type="SMART" id="SM00283">
    <property type="entry name" value="MA"/>
    <property type="match status" value="1"/>
</dbReference>
<dbReference type="GO" id="GO:0016020">
    <property type="term" value="C:membrane"/>
    <property type="evidence" value="ECO:0007669"/>
    <property type="project" value="UniProtKB-SubCell"/>
</dbReference>
<keyword evidence="6" id="KW-1133">Transmembrane helix</keyword>
<protein>
    <submittedName>
        <fullName evidence="9">Methyl-accepting chemotaxis protein</fullName>
    </submittedName>
</protein>
<dbReference type="FunFam" id="1.10.287.950:FF:000001">
    <property type="entry name" value="Methyl-accepting chemotaxis sensory transducer"/>
    <property type="match status" value="1"/>
</dbReference>
<name>A0A318VB02_9GAMM</name>
<dbReference type="Gene3D" id="6.10.340.10">
    <property type="match status" value="1"/>
</dbReference>